<dbReference type="PANTHER" id="PTHR42791">
    <property type="entry name" value="GNAT FAMILY ACETYLTRANSFERASE"/>
    <property type="match status" value="1"/>
</dbReference>
<dbReference type="GO" id="GO:0016747">
    <property type="term" value="F:acyltransferase activity, transferring groups other than amino-acyl groups"/>
    <property type="evidence" value="ECO:0007669"/>
    <property type="project" value="InterPro"/>
</dbReference>
<name>A0A084AFP0_STACB</name>
<dbReference type="Gene3D" id="3.40.630.30">
    <property type="match status" value="1"/>
</dbReference>
<keyword evidence="3" id="KW-1185">Reference proteome</keyword>
<dbReference type="CDD" id="cd04301">
    <property type="entry name" value="NAT_SF"/>
    <property type="match status" value="1"/>
</dbReference>
<accession>A0A084AFP0</accession>
<dbReference type="InterPro" id="IPR052523">
    <property type="entry name" value="Trichothecene_AcTrans"/>
</dbReference>
<sequence>MPLQVLPAGPEDAARAVEIETAAYGPNPISPYLFPGPVGDSAVDTRPSILSQQLADDNACRWAKVVDSELVQQGQDGMIAFSMWYFWDTPRPQGFKFSADHGPASNAEACELFFGGMIRKKHERFGDQPHAYLKLLHTDPAHQRRGAGAMLLKWGVAEADRLGIPSYLEASPDGRPLYEKHGFREVDKLVVDFGKWGGPTAYETSLMLRPVQGTTA</sequence>
<dbReference type="PANTHER" id="PTHR42791:SF14">
    <property type="entry name" value="N-ACETYLTRANSFERASE DOMAIN-CONTAINING PROTEIN"/>
    <property type="match status" value="1"/>
</dbReference>
<dbReference type="SUPFAM" id="SSF55729">
    <property type="entry name" value="Acyl-CoA N-acyltransferases (Nat)"/>
    <property type="match status" value="1"/>
</dbReference>
<proteinExistence type="predicted"/>
<dbReference type="InterPro" id="IPR000182">
    <property type="entry name" value="GNAT_dom"/>
</dbReference>
<dbReference type="Proteomes" id="UP000028045">
    <property type="component" value="Unassembled WGS sequence"/>
</dbReference>
<dbReference type="Pfam" id="PF00583">
    <property type="entry name" value="Acetyltransf_1"/>
    <property type="match status" value="1"/>
</dbReference>
<feature type="domain" description="N-acetyltransferase" evidence="1">
    <location>
        <begin position="127"/>
        <end position="209"/>
    </location>
</feature>
<organism evidence="2 3">
    <name type="scientific">Stachybotrys chartarum (strain CBS 109288 / IBT 7711)</name>
    <name type="common">Toxic black mold</name>
    <name type="synonym">Stilbospora chartarum</name>
    <dbReference type="NCBI Taxonomy" id="1280523"/>
    <lineage>
        <taxon>Eukaryota</taxon>
        <taxon>Fungi</taxon>
        <taxon>Dikarya</taxon>
        <taxon>Ascomycota</taxon>
        <taxon>Pezizomycotina</taxon>
        <taxon>Sordariomycetes</taxon>
        <taxon>Hypocreomycetidae</taxon>
        <taxon>Hypocreales</taxon>
        <taxon>Stachybotryaceae</taxon>
        <taxon>Stachybotrys</taxon>
    </lineage>
</organism>
<evidence type="ECO:0000313" key="2">
    <source>
        <dbReference type="EMBL" id="KEY64119.1"/>
    </source>
</evidence>
<gene>
    <name evidence="2" type="ORF">S7711_07464</name>
</gene>
<dbReference type="InterPro" id="IPR016181">
    <property type="entry name" value="Acyl_CoA_acyltransferase"/>
</dbReference>
<evidence type="ECO:0000259" key="1">
    <source>
        <dbReference type="PROSITE" id="PS51186"/>
    </source>
</evidence>
<dbReference type="EMBL" id="KL648752">
    <property type="protein sequence ID" value="KEY64119.1"/>
    <property type="molecule type" value="Genomic_DNA"/>
</dbReference>
<protein>
    <recommendedName>
        <fullName evidence="1">N-acetyltransferase domain-containing protein</fullName>
    </recommendedName>
</protein>
<dbReference type="AlphaFoldDB" id="A0A084AFP0"/>
<reference evidence="2 3" key="1">
    <citation type="journal article" date="2014" name="BMC Genomics">
        <title>Comparative genome sequencing reveals chemotype-specific gene clusters in the toxigenic black mold Stachybotrys.</title>
        <authorList>
            <person name="Semeiks J."/>
            <person name="Borek D."/>
            <person name="Otwinowski Z."/>
            <person name="Grishin N.V."/>
        </authorList>
    </citation>
    <scope>NUCLEOTIDE SEQUENCE [LARGE SCALE GENOMIC DNA]</scope>
    <source>
        <strain evidence="3">CBS 109288 / IBT 7711</strain>
    </source>
</reference>
<dbReference type="PROSITE" id="PS51186">
    <property type="entry name" value="GNAT"/>
    <property type="match status" value="1"/>
</dbReference>
<dbReference type="HOGENOM" id="CLU_060131_6_5_1"/>
<evidence type="ECO:0000313" key="3">
    <source>
        <dbReference type="Proteomes" id="UP000028045"/>
    </source>
</evidence>
<dbReference type="OrthoDB" id="410198at2759"/>